<keyword evidence="9 13" id="KW-0408">Iron</keyword>
<dbReference type="Pfam" id="PF00305">
    <property type="entry name" value="Lipoxygenase"/>
    <property type="match status" value="1"/>
</dbReference>
<dbReference type="InterPro" id="IPR020834">
    <property type="entry name" value="LipOase_CS"/>
</dbReference>
<evidence type="ECO:0000256" key="15">
    <source>
        <dbReference type="SAM" id="MobiDB-lite"/>
    </source>
</evidence>
<dbReference type="GO" id="GO:0046872">
    <property type="term" value="F:metal ion binding"/>
    <property type="evidence" value="ECO:0007669"/>
    <property type="project" value="UniProtKB-UniRule"/>
</dbReference>
<dbReference type="GO" id="GO:0031408">
    <property type="term" value="P:oxylipin biosynthetic process"/>
    <property type="evidence" value="ECO:0007669"/>
    <property type="project" value="UniProtKB-UniRule"/>
</dbReference>
<feature type="domain" description="PLAT" evidence="16">
    <location>
        <begin position="92"/>
        <end position="215"/>
    </location>
</feature>
<keyword evidence="10" id="KW-0443">Lipid metabolism</keyword>
<dbReference type="SMART" id="SM00308">
    <property type="entry name" value="LH2"/>
    <property type="match status" value="1"/>
</dbReference>
<feature type="region of interest" description="Disordered" evidence="15">
    <location>
        <begin position="270"/>
        <end position="299"/>
    </location>
</feature>
<dbReference type="InterPro" id="IPR001024">
    <property type="entry name" value="PLAT/LH2_dom"/>
</dbReference>
<evidence type="ECO:0000259" key="16">
    <source>
        <dbReference type="PROSITE" id="PS50095"/>
    </source>
</evidence>
<dbReference type="Pfam" id="PF01477">
    <property type="entry name" value="PLAT"/>
    <property type="match status" value="1"/>
</dbReference>
<dbReference type="Gene3D" id="1.20.245.10">
    <property type="entry name" value="Lipoxygenase-1, Domain 5"/>
    <property type="match status" value="1"/>
</dbReference>
<evidence type="ECO:0000256" key="13">
    <source>
        <dbReference type="RuleBase" id="RU003974"/>
    </source>
</evidence>
<comment type="function">
    <text evidence="14">Plant lipoxygenase may be involved in a number of diverse aspects of plant physiology including growth and development, pest resistance, and senescence or responses to wounding.</text>
</comment>
<keyword evidence="7 13" id="KW-0223">Dioxygenase</keyword>
<keyword evidence="4 13" id="KW-0479">Metal-binding</keyword>
<dbReference type="PROSITE" id="PS50095">
    <property type="entry name" value="PLAT"/>
    <property type="match status" value="1"/>
</dbReference>
<keyword evidence="6" id="KW-0276">Fatty acid metabolism</keyword>
<dbReference type="PRINTS" id="PR00468">
    <property type="entry name" value="PLTLPOXGNASE"/>
</dbReference>
<evidence type="ECO:0000256" key="11">
    <source>
        <dbReference type="ARBA" id="ARBA00023160"/>
    </source>
</evidence>
<dbReference type="PROSITE" id="PS00711">
    <property type="entry name" value="LIPOXYGENASE_1"/>
    <property type="match status" value="1"/>
</dbReference>
<dbReference type="CDD" id="cd01751">
    <property type="entry name" value="PLAT_LH2"/>
    <property type="match status" value="1"/>
</dbReference>
<evidence type="ECO:0000256" key="5">
    <source>
        <dbReference type="ARBA" id="ARBA00022767"/>
    </source>
</evidence>
<dbReference type="GO" id="GO:0034440">
    <property type="term" value="P:lipid oxidation"/>
    <property type="evidence" value="ECO:0007669"/>
    <property type="project" value="InterPro"/>
</dbReference>
<dbReference type="PROSITE" id="PS51393">
    <property type="entry name" value="LIPOXYGENASE_3"/>
    <property type="match status" value="1"/>
</dbReference>
<dbReference type="InterPro" id="IPR042057">
    <property type="entry name" value="Lipoxy_PLAT/LH2"/>
</dbReference>
<comment type="caution">
    <text evidence="12">Lacks conserved residue(s) required for the propagation of feature annotation.</text>
</comment>
<name>A0AA87YZD7_FICCA</name>
<evidence type="ECO:0000259" key="17">
    <source>
        <dbReference type="PROSITE" id="PS51393"/>
    </source>
</evidence>
<dbReference type="PRINTS" id="PR00087">
    <property type="entry name" value="LIPOXYGENASE"/>
</dbReference>
<evidence type="ECO:0000256" key="12">
    <source>
        <dbReference type="PROSITE-ProRule" id="PRU00152"/>
    </source>
</evidence>
<keyword evidence="19" id="KW-1185">Reference proteome</keyword>
<dbReference type="PROSITE" id="PS00081">
    <property type="entry name" value="LIPOXYGENASE_2"/>
    <property type="match status" value="1"/>
</dbReference>
<dbReference type="FunFam" id="3.10.450.60:FF:000005">
    <property type="entry name" value="Lipoxygenase"/>
    <property type="match status" value="1"/>
</dbReference>
<evidence type="ECO:0000256" key="3">
    <source>
        <dbReference type="ARBA" id="ARBA00022516"/>
    </source>
</evidence>
<dbReference type="InterPro" id="IPR020833">
    <property type="entry name" value="LipOase_Fe_BS"/>
</dbReference>
<dbReference type="Gene3D" id="4.10.372.10">
    <property type="entry name" value="Lipoxygenase-1, Domain 3"/>
    <property type="match status" value="1"/>
</dbReference>
<evidence type="ECO:0000256" key="8">
    <source>
        <dbReference type="ARBA" id="ARBA00023002"/>
    </source>
</evidence>
<dbReference type="SUPFAM" id="SSF48484">
    <property type="entry name" value="Lipoxigenase"/>
    <property type="match status" value="1"/>
</dbReference>
<keyword evidence="3 14" id="KW-0444">Lipid biosynthesis</keyword>
<reference evidence="18" key="1">
    <citation type="submission" date="2023-07" db="EMBL/GenBank/DDBJ databases">
        <title>draft genome sequence of fig (Ficus carica).</title>
        <authorList>
            <person name="Takahashi T."/>
            <person name="Nishimura K."/>
        </authorList>
    </citation>
    <scope>NUCLEOTIDE SEQUENCE</scope>
</reference>
<evidence type="ECO:0000313" key="19">
    <source>
        <dbReference type="Proteomes" id="UP001187192"/>
    </source>
</evidence>
<protein>
    <recommendedName>
        <fullName evidence="14">Lipoxygenase</fullName>
        <ecNumber evidence="14">1.13.11.-</ecNumber>
    </recommendedName>
</protein>
<gene>
    <name evidence="18" type="ORF">TIFTF001_001321</name>
</gene>
<evidence type="ECO:0000256" key="6">
    <source>
        <dbReference type="ARBA" id="ARBA00022832"/>
    </source>
</evidence>
<comment type="caution">
    <text evidence="18">The sequence shown here is derived from an EMBL/GenBank/DDBJ whole genome shotgun (WGS) entry which is preliminary data.</text>
</comment>
<dbReference type="InterPro" id="IPR027433">
    <property type="entry name" value="Lipoxygenase_dom_3"/>
</dbReference>
<evidence type="ECO:0000256" key="1">
    <source>
        <dbReference type="ARBA" id="ARBA00001962"/>
    </source>
</evidence>
<organism evidence="18 19">
    <name type="scientific">Ficus carica</name>
    <name type="common">Common fig</name>
    <dbReference type="NCBI Taxonomy" id="3494"/>
    <lineage>
        <taxon>Eukaryota</taxon>
        <taxon>Viridiplantae</taxon>
        <taxon>Streptophyta</taxon>
        <taxon>Embryophyta</taxon>
        <taxon>Tracheophyta</taxon>
        <taxon>Spermatophyta</taxon>
        <taxon>Magnoliopsida</taxon>
        <taxon>eudicotyledons</taxon>
        <taxon>Gunneridae</taxon>
        <taxon>Pentapetalae</taxon>
        <taxon>rosids</taxon>
        <taxon>fabids</taxon>
        <taxon>Rosales</taxon>
        <taxon>Moraceae</taxon>
        <taxon>Ficeae</taxon>
        <taxon>Ficus</taxon>
    </lineage>
</organism>
<dbReference type="PANTHER" id="PTHR11771">
    <property type="entry name" value="LIPOXYGENASE"/>
    <property type="match status" value="1"/>
</dbReference>
<dbReference type="Gene3D" id="2.60.60.20">
    <property type="entry name" value="PLAT/LH2 domain"/>
    <property type="match status" value="1"/>
</dbReference>
<dbReference type="SUPFAM" id="SSF49723">
    <property type="entry name" value="Lipase/lipooxygenase domain (PLAT/LH2 domain)"/>
    <property type="match status" value="1"/>
</dbReference>
<accession>A0AA87YZD7</accession>
<dbReference type="GO" id="GO:0016165">
    <property type="term" value="F:linoleate 13S-lipoxygenase activity"/>
    <property type="evidence" value="ECO:0007669"/>
    <property type="project" value="UniProtKB-ARBA"/>
</dbReference>
<dbReference type="EMBL" id="BTGU01000001">
    <property type="protein sequence ID" value="GMN26497.1"/>
    <property type="molecule type" value="Genomic_DNA"/>
</dbReference>
<keyword evidence="5 14" id="KW-0925">Oxylipin biosynthesis</keyword>
<feature type="compositionally biased region" description="Basic and acidic residues" evidence="15">
    <location>
        <begin position="270"/>
        <end position="283"/>
    </location>
</feature>
<evidence type="ECO:0000256" key="10">
    <source>
        <dbReference type="ARBA" id="ARBA00023098"/>
    </source>
</evidence>
<evidence type="ECO:0000256" key="4">
    <source>
        <dbReference type="ARBA" id="ARBA00022723"/>
    </source>
</evidence>
<dbReference type="InterPro" id="IPR036392">
    <property type="entry name" value="PLAT/LH2_dom_sf"/>
</dbReference>
<dbReference type="GO" id="GO:0006633">
    <property type="term" value="P:fatty acid biosynthetic process"/>
    <property type="evidence" value="ECO:0007669"/>
    <property type="project" value="UniProtKB-KW"/>
</dbReference>
<evidence type="ECO:0000256" key="2">
    <source>
        <dbReference type="ARBA" id="ARBA00009419"/>
    </source>
</evidence>
<feature type="domain" description="Lipoxygenase" evidence="17">
    <location>
        <begin position="218"/>
        <end position="801"/>
    </location>
</feature>
<evidence type="ECO:0000256" key="7">
    <source>
        <dbReference type="ARBA" id="ARBA00022964"/>
    </source>
</evidence>
<dbReference type="Gene3D" id="3.10.450.60">
    <property type="match status" value="1"/>
</dbReference>
<comment type="cofactor">
    <cofactor evidence="1 13">
        <name>Fe cation</name>
        <dbReference type="ChEBI" id="CHEBI:24875"/>
    </cofactor>
</comment>
<dbReference type="InterPro" id="IPR013819">
    <property type="entry name" value="LipOase_C"/>
</dbReference>
<evidence type="ECO:0000256" key="9">
    <source>
        <dbReference type="ARBA" id="ARBA00023004"/>
    </source>
</evidence>
<comment type="similarity">
    <text evidence="2 13">Belongs to the lipoxygenase family.</text>
</comment>
<evidence type="ECO:0000256" key="14">
    <source>
        <dbReference type="RuleBase" id="RU003975"/>
    </source>
</evidence>
<dbReference type="InterPro" id="IPR000907">
    <property type="entry name" value="LipOase"/>
</dbReference>
<dbReference type="AlphaFoldDB" id="A0AA87YZD7"/>
<dbReference type="InterPro" id="IPR036226">
    <property type="entry name" value="LipOase_C_sf"/>
</dbReference>
<dbReference type="Proteomes" id="UP001187192">
    <property type="component" value="Unassembled WGS sequence"/>
</dbReference>
<keyword evidence="8 13" id="KW-0560">Oxidoreductase</keyword>
<dbReference type="Gene3D" id="4.10.375.10">
    <property type="entry name" value="Lipoxygenase-1, Domain 2"/>
    <property type="match status" value="1"/>
</dbReference>
<comment type="pathway">
    <text evidence="14">Lipid metabolism; oxylipin biosynthesis.</text>
</comment>
<evidence type="ECO:0000313" key="18">
    <source>
        <dbReference type="EMBL" id="GMN26497.1"/>
    </source>
</evidence>
<proteinExistence type="inferred from homology"/>
<dbReference type="EC" id="1.13.11.-" evidence="14"/>
<dbReference type="InterPro" id="IPR001246">
    <property type="entry name" value="LipOase_plant"/>
</dbReference>
<keyword evidence="11 14" id="KW-0275">Fatty acid biosynthesis</keyword>
<sequence length="801" mass="90570">MLMIPQVHQSPPTTQTFISAEKSLPKPFVHGTGAEGNVNLRRPSLLCTKQNTSARVRSNGRTTPKALLSDIIKGIKANVKGIVTVKTTIGGLLANVDIEEGLDDVTDLLGRSILLELVSAELDPKTGKEKSTIKAYAHKTSLLDLGDVKYEVDFEVPKDFGEIGAILVQNEHRSEMFFKDIVLHGLSNTVGPLLFSCNSWVHSKYDNPQKRVFFTNKSYLPSETPSGLKRLRQEDMISLRGNGQGERKRYDRIYDYDVYNDLGNPDIIPDHKRPVLGGDEHPYPRRCRTGRPPSVTDPESESRYALLFYVPRDEDFSEVKTVNFGAKTLYSALHALVPTLEGILIGEDFPHFTAIDTLYDEGIKIPPDSDKKGILKNALPRLVKAASDIDDAIQFEPPETMDRDKFFWLRDQEFGRQTLAGLNPYCIQLVTEWPLKSNLDPSIYGPAESTITTEIVEQEIGGFMTLDEALKQKKLFMLDYHDLLLPYVDKVRQLDDTTLYASRTLFFLTPQGTLRPLAIELTRPPIDGKPQWKQVFTPCWDATGVWLWRIAKAHVLSHDSGVHQLVSHWLRTHCCTEPYIIATNRQLSSMHPIARLLSPHFRYTMQINALARQLLINAGGIIESTFSPDKYSMQISSDAYAKQWRFDREGLPADLISRGLAVEDTSAPHGLKLTIEDYPFANDGLLIWDAIKQWVTNYVNHYYSSASQVESDVELQAWWTEIRTVGHADKKDEPWWPVLKTPEDLIEIVTTMVWVTSAHHAATDCFFLLCKYFFGSIIAYAFLPLPRLHALATAVNDIGWR</sequence>